<feature type="transmembrane region" description="Helical" evidence="2">
    <location>
        <begin position="620"/>
        <end position="645"/>
    </location>
</feature>
<protein>
    <submittedName>
        <fullName evidence="4">TransglutaminaseTgpA domain-containing protein</fullName>
    </submittedName>
</protein>
<dbReference type="RefSeq" id="WP_379868475.1">
    <property type="nucleotide sequence ID" value="NZ_JBHTBH010000001.1"/>
</dbReference>
<feature type="transmembrane region" description="Helical" evidence="2">
    <location>
        <begin position="35"/>
        <end position="55"/>
    </location>
</feature>
<feature type="transmembrane region" description="Helical" evidence="2">
    <location>
        <begin position="145"/>
        <end position="163"/>
    </location>
</feature>
<dbReference type="EMBL" id="JBHTBH010000001">
    <property type="protein sequence ID" value="MFC7326634.1"/>
    <property type="molecule type" value="Genomic_DNA"/>
</dbReference>
<feature type="region of interest" description="Disordered" evidence="1">
    <location>
        <begin position="571"/>
        <end position="614"/>
    </location>
</feature>
<feature type="transmembrane region" description="Helical" evidence="2">
    <location>
        <begin position="252"/>
        <end position="274"/>
    </location>
</feature>
<keyword evidence="5" id="KW-1185">Reference proteome</keyword>
<dbReference type="InterPro" id="IPR052901">
    <property type="entry name" value="Bact_TGase-like"/>
</dbReference>
<feature type="transmembrane region" description="Helical" evidence="2">
    <location>
        <begin position="170"/>
        <end position="187"/>
    </location>
</feature>
<dbReference type="PANTHER" id="PTHR42736:SF1">
    <property type="entry name" value="PROTEIN-GLUTAMINE GAMMA-GLUTAMYLTRANSFERASE"/>
    <property type="match status" value="1"/>
</dbReference>
<evidence type="ECO:0000313" key="4">
    <source>
        <dbReference type="EMBL" id="MFC7326634.1"/>
    </source>
</evidence>
<reference evidence="5" key="1">
    <citation type="journal article" date="2019" name="Int. J. Syst. Evol. Microbiol.">
        <title>The Global Catalogue of Microorganisms (GCM) 10K type strain sequencing project: providing services to taxonomists for standard genome sequencing and annotation.</title>
        <authorList>
            <consortium name="The Broad Institute Genomics Platform"/>
            <consortium name="The Broad Institute Genome Sequencing Center for Infectious Disease"/>
            <person name="Wu L."/>
            <person name="Ma J."/>
        </authorList>
    </citation>
    <scope>NUCLEOTIDE SEQUENCE [LARGE SCALE GENOMIC DNA]</scope>
    <source>
        <strain evidence="5">CGMCC 4.7382</strain>
    </source>
</reference>
<evidence type="ECO:0000256" key="2">
    <source>
        <dbReference type="SAM" id="Phobius"/>
    </source>
</evidence>
<name>A0ABW2KBB9_9ACTN</name>
<dbReference type="Pfam" id="PF11992">
    <property type="entry name" value="TgpA_N"/>
    <property type="match status" value="1"/>
</dbReference>
<dbReference type="Pfam" id="PF01841">
    <property type="entry name" value="Transglut_core"/>
    <property type="match status" value="1"/>
</dbReference>
<feature type="domain" description="Transglutaminase-like" evidence="3">
    <location>
        <begin position="501"/>
        <end position="571"/>
    </location>
</feature>
<proteinExistence type="predicted"/>
<dbReference type="Gene3D" id="3.10.620.30">
    <property type="match status" value="1"/>
</dbReference>
<keyword evidence="2" id="KW-0472">Membrane</keyword>
<evidence type="ECO:0000256" key="1">
    <source>
        <dbReference type="SAM" id="MobiDB-lite"/>
    </source>
</evidence>
<evidence type="ECO:0000313" key="5">
    <source>
        <dbReference type="Proteomes" id="UP001596540"/>
    </source>
</evidence>
<dbReference type="InterPro" id="IPR021878">
    <property type="entry name" value="TgpA_N"/>
</dbReference>
<gene>
    <name evidence="4" type="ORF">ACFQRF_02665</name>
</gene>
<dbReference type="PANTHER" id="PTHR42736">
    <property type="entry name" value="PROTEIN-GLUTAMINE GAMMA-GLUTAMYLTRANSFERASE"/>
    <property type="match status" value="1"/>
</dbReference>
<keyword evidence="2" id="KW-1133">Transmembrane helix</keyword>
<feature type="transmembrane region" description="Helical" evidence="2">
    <location>
        <begin position="88"/>
        <end position="108"/>
    </location>
</feature>
<dbReference type="InterPro" id="IPR038765">
    <property type="entry name" value="Papain-like_cys_pep_sf"/>
</dbReference>
<sequence length="768" mass="77459">MGAVTVERPSPSTAAARPGADGGTAPGPPRRDVRAVFGAVCLVLATVAGGVALAPSYAEPGAVRIVLGAAAVVSVAVTLLLSARTAAVAALLGGSPIALGGVVAVAAWRPPLAGFPPEQVASALVHSGAHILTSAAPTPVNVDTLTLPMLATWLAGAAAAHLWHRRRGGAALVPPVLLLVGAVVLNGPVAPPGYLAVGLLAAAAAGLFAVSGADARAAQGAPGGAALRVGLTDADGGTAVPRGPLRLRAVGAAGLALLAVLVTTVAGPAAVSGWEARPYDPRSAVSPPTPPAPALNPLGYLSEWAAEPDRPLLTVRAGEPAELRWVALGEFTGTTWLPEAGYRSAGTALPAPEPAPPHATEARVEVAVGELPGDWLPVPGAPRRIDAAGIGFDAVSGTVAALDGPAEGRRYTVTGDVGHWRAAEMADARVPADAALDRYRELPAGAPPLVTEIVAEIAASGPPHARAEAIARYLRETYTFDPEVPGGHGYANLANLLVAPGEDGGGGTSEQFASAFAVIARAAGLPSRVVVGFGPGAPAGDGEFQVRTGDAVAWGEVYLSGFGWVPFDVTPGGEDAGGSAAPETGSIAESEAPEPENSPTPPEEDDPAASGHREPAGTRWGVIVVVAAGAVLGLAVLALVGVPVLRWLRTRRRLAAPDPGDRVLGAWHELRDGLRLAGAALPASGTAAETVALANGLLATGEPGRRLPELAYAVNIVGFAATGWLTAGAAERIVADTRGYLAELRAGQRRLRRLTWWLDPRPLFWRAP</sequence>
<accession>A0ABW2KBB9</accession>
<feature type="transmembrane region" description="Helical" evidence="2">
    <location>
        <begin position="61"/>
        <end position="81"/>
    </location>
</feature>
<feature type="transmembrane region" description="Helical" evidence="2">
    <location>
        <begin position="193"/>
        <end position="210"/>
    </location>
</feature>
<evidence type="ECO:0000259" key="3">
    <source>
        <dbReference type="SMART" id="SM00460"/>
    </source>
</evidence>
<dbReference type="InterPro" id="IPR002931">
    <property type="entry name" value="Transglutaminase-like"/>
</dbReference>
<dbReference type="Proteomes" id="UP001596540">
    <property type="component" value="Unassembled WGS sequence"/>
</dbReference>
<comment type="caution">
    <text evidence="4">The sequence shown here is derived from an EMBL/GenBank/DDBJ whole genome shotgun (WGS) entry which is preliminary data.</text>
</comment>
<dbReference type="SUPFAM" id="SSF54001">
    <property type="entry name" value="Cysteine proteinases"/>
    <property type="match status" value="1"/>
</dbReference>
<keyword evidence="2" id="KW-0812">Transmembrane</keyword>
<organism evidence="4 5">
    <name type="scientific">Marinactinospora rubrisoli</name>
    <dbReference type="NCBI Taxonomy" id="2715399"/>
    <lineage>
        <taxon>Bacteria</taxon>
        <taxon>Bacillati</taxon>
        <taxon>Actinomycetota</taxon>
        <taxon>Actinomycetes</taxon>
        <taxon>Streptosporangiales</taxon>
        <taxon>Nocardiopsidaceae</taxon>
        <taxon>Marinactinospora</taxon>
    </lineage>
</organism>
<feature type="region of interest" description="Disordered" evidence="1">
    <location>
        <begin position="1"/>
        <end position="29"/>
    </location>
</feature>
<dbReference type="SMART" id="SM00460">
    <property type="entry name" value="TGc"/>
    <property type="match status" value="1"/>
</dbReference>